<dbReference type="PANTHER" id="PTHR34502">
    <property type="entry name" value="DUF6594 DOMAIN-CONTAINING PROTEIN-RELATED"/>
    <property type="match status" value="1"/>
</dbReference>
<feature type="coiled-coil region" evidence="1">
    <location>
        <begin position="44"/>
        <end position="71"/>
    </location>
</feature>
<evidence type="ECO:0000313" key="5">
    <source>
        <dbReference type="Proteomes" id="UP000800035"/>
    </source>
</evidence>
<organism evidence="4 5">
    <name type="scientific">Byssothecium circinans</name>
    <dbReference type="NCBI Taxonomy" id="147558"/>
    <lineage>
        <taxon>Eukaryota</taxon>
        <taxon>Fungi</taxon>
        <taxon>Dikarya</taxon>
        <taxon>Ascomycota</taxon>
        <taxon>Pezizomycotina</taxon>
        <taxon>Dothideomycetes</taxon>
        <taxon>Pleosporomycetidae</taxon>
        <taxon>Pleosporales</taxon>
        <taxon>Massarineae</taxon>
        <taxon>Massarinaceae</taxon>
        <taxon>Byssothecium</taxon>
    </lineage>
</organism>
<keyword evidence="2" id="KW-1133">Transmembrane helix</keyword>
<name>A0A6A5U3U8_9PLEO</name>
<gene>
    <name evidence="4" type="ORF">CC80DRAFT_491069</name>
</gene>
<dbReference type="InterPro" id="IPR046529">
    <property type="entry name" value="DUF6594"/>
</dbReference>
<evidence type="ECO:0000256" key="1">
    <source>
        <dbReference type="SAM" id="Coils"/>
    </source>
</evidence>
<dbReference type="AlphaFoldDB" id="A0A6A5U3U8"/>
<feature type="transmembrane region" description="Helical" evidence="2">
    <location>
        <begin position="259"/>
        <end position="277"/>
    </location>
</feature>
<evidence type="ECO:0000256" key="2">
    <source>
        <dbReference type="SAM" id="Phobius"/>
    </source>
</evidence>
<dbReference type="OrthoDB" id="5416037at2759"/>
<protein>
    <recommendedName>
        <fullName evidence="3">DUF6594 domain-containing protein</fullName>
    </recommendedName>
</protein>
<feature type="transmembrane region" description="Helical" evidence="2">
    <location>
        <begin position="203"/>
        <end position="225"/>
    </location>
</feature>
<dbReference type="Pfam" id="PF20237">
    <property type="entry name" value="DUF6594"/>
    <property type="match status" value="1"/>
</dbReference>
<feature type="domain" description="DUF6594" evidence="3">
    <location>
        <begin position="24"/>
        <end position="271"/>
    </location>
</feature>
<reference evidence="4" key="1">
    <citation type="journal article" date="2020" name="Stud. Mycol.">
        <title>101 Dothideomycetes genomes: a test case for predicting lifestyles and emergence of pathogens.</title>
        <authorList>
            <person name="Haridas S."/>
            <person name="Albert R."/>
            <person name="Binder M."/>
            <person name="Bloem J."/>
            <person name="Labutti K."/>
            <person name="Salamov A."/>
            <person name="Andreopoulos B."/>
            <person name="Baker S."/>
            <person name="Barry K."/>
            <person name="Bills G."/>
            <person name="Bluhm B."/>
            <person name="Cannon C."/>
            <person name="Castanera R."/>
            <person name="Culley D."/>
            <person name="Daum C."/>
            <person name="Ezra D."/>
            <person name="Gonzalez J."/>
            <person name="Henrissat B."/>
            <person name="Kuo A."/>
            <person name="Liang C."/>
            <person name="Lipzen A."/>
            <person name="Lutzoni F."/>
            <person name="Magnuson J."/>
            <person name="Mondo S."/>
            <person name="Nolan M."/>
            <person name="Ohm R."/>
            <person name="Pangilinan J."/>
            <person name="Park H.-J."/>
            <person name="Ramirez L."/>
            <person name="Alfaro M."/>
            <person name="Sun H."/>
            <person name="Tritt A."/>
            <person name="Yoshinaga Y."/>
            <person name="Zwiers L.-H."/>
            <person name="Turgeon B."/>
            <person name="Goodwin S."/>
            <person name="Spatafora J."/>
            <person name="Crous P."/>
            <person name="Grigoriev I."/>
        </authorList>
    </citation>
    <scope>NUCLEOTIDE SEQUENCE</scope>
    <source>
        <strain evidence="4">CBS 675.92</strain>
    </source>
</reference>
<accession>A0A6A5U3U8</accession>
<keyword evidence="5" id="KW-1185">Reference proteome</keyword>
<keyword evidence="2" id="KW-0812">Transmembrane</keyword>
<keyword evidence="1" id="KW-0175">Coiled coil</keyword>
<sequence>MADATNGAALPPDFKRKQWKYVGYRGFSAFLASDNDFLILRRFSKLATRSLLALQDELAELEDQLETLEDQLMQSAGPEVHHGSFRQETQDVRVALSEEIQNKLRVYYDLVNQYTQIRSRPKPTPRNITSIQTWHANHPNAIHPSETSYLTQPTDLFPLVPRKISTLRGLLERSSSFRQFKLWEKRATDDNTVHYTSDRRIDLFVNAIITVLGLVMLTAPLWILAYRTRVAERLGIITAFIFVFLCLVCFLSVARPFEVLAATAAYAAVLVVFLQLAA</sequence>
<dbReference type="EMBL" id="ML976987">
    <property type="protein sequence ID" value="KAF1958522.1"/>
    <property type="molecule type" value="Genomic_DNA"/>
</dbReference>
<evidence type="ECO:0000259" key="3">
    <source>
        <dbReference type="Pfam" id="PF20237"/>
    </source>
</evidence>
<proteinExistence type="predicted"/>
<evidence type="ECO:0000313" key="4">
    <source>
        <dbReference type="EMBL" id="KAF1958522.1"/>
    </source>
</evidence>
<dbReference type="Proteomes" id="UP000800035">
    <property type="component" value="Unassembled WGS sequence"/>
</dbReference>
<feature type="transmembrane region" description="Helical" evidence="2">
    <location>
        <begin position="234"/>
        <end position="253"/>
    </location>
</feature>
<dbReference type="PANTHER" id="PTHR34502:SF4">
    <property type="entry name" value="DUF6594 DOMAIN-CONTAINING PROTEIN"/>
    <property type="match status" value="1"/>
</dbReference>
<keyword evidence="2" id="KW-0472">Membrane</keyword>